<organism evidence="1 2">
    <name type="scientific">Rhizobium leguminosarum</name>
    <dbReference type="NCBI Taxonomy" id="384"/>
    <lineage>
        <taxon>Bacteria</taxon>
        <taxon>Pseudomonadati</taxon>
        <taxon>Pseudomonadota</taxon>
        <taxon>Alphaproteobacteria</taxon>
        <taxon>Hyphomicrobiales</taxon>
        <taxon>Rhizobiaceae</taxon>
        <taxon>Rhizobium/Agrobacterium group</taxon>
        <taxon>Rhizobium</taxon>
    </lineage>
</organism>
<evidence type="ECO:0000313" key="2">
    <source>
        <dbReference type="Proteomes" id="UP000238523"/>
    </source>
</evidence>
<dbReference type="InterPro" id="IPR014710">
    <property type="entry name" value="RmlC-like_jellyroll"/>
</dbReference>
<evidence type="ECO:0000313" key="1">
    <source>
        <dbReference type="EMBL" id="AUW43927.1"/>
    </source>
</evidence>
<dbReference type="InterPro" id="IPR011051">
    <property type="entry name" value="RmlC_Cupin_sf"/>
</dbReference>
<evidence type="ECO:0008006" key="3">
    <source>
        <dbReference type="Google" id="ProtNLM"/>
    </source>
</evidence>
<dbReference type="RefSeq" id="WP_105007034.1">
    <property type="nucleotide sequence ID" value="NZ_CP025012.1"/>
</dbReference>
<proteinExistence type="predicted"/>
<name>A0A2K9Z6P6_RHILE</name>
<protein>
    <recommendedName>
        <fullName evidence="3">Cupin domain-containing protein</fullName>
    </recommendedName>
</protein>
<dbReference type="EMBL" id="CP025012">
    <property type="protein sequence ID" value="AUW43927.1"/>
    <property type="molecule type" value="Genomic_DNA"/>
</dbReference>
<dbReference type="AlphaFoldDB" id="A0A2K9Z6P6"/>
<dbReference type="Gene3D" id="2.60.120.10">
    <property type="entry name" value="Jelly Rolls"/>
    <property type="match status" value="1"/>
</dbReference>
<dbReference type="Proteomes" id="UP000238523">
    <property type="component" value="Chromosome"/>
</dbReference>
<dbReference type="SUPFAM" id="SSF51182">
    <property type="entry name" value="RmlC-like cupins"/>
    <property type="match status" value="2"/>
</dbReference>
<sequence>MRISDVASAEGGAVGSMRVGKLDQKFLLQGEDGSPNNYLLNVGLTGSGGWGTPRHRHNFDQIRYVLKGKYPASPHKIMGEGSVAYFPESVHYGPQDRPEGLEMMVIQFGGASGEGFLSTPRREEANEALKAKGEFKDGIFTWIDDKGQKHNVDGATACYEEAMGKKMVLAKPRYDDVVMMDPESYDWIETGTSGVSKKLLGTFTERDTKIGFVKVDGGATFNTGTRSQIEVLFMSKGNITVNGKTYGDKTAIELLPSDAPIDIKANEDSLFFSVTLPKF</sequence>
<accession>A0A2K9Z6P6</accession>
<reference evidence="1 2" key="1">
    <citation type="submission" date="2017-11" db="EMBL/GenBank/DDBJ databases">
        <title>Complete genome of Rhizobium leguminosarum Norway, an ineffective micro-symbiont.</title>
        <authorList>
            <person name="Hoffrichter A."/>
            <person name="Liang J."/>
            <person name="Brachmann A."/>
            <person name="Marin M."/>
        </authorList>
    </citation>
    <scope>NUCLEOTIDE SEQUENCE [LARGE SCALE GENOMIC DNA]</scope>
    <source>
        <strain evidence="1 2">Norway</strain>
    </source>
</reference>
<gene>
    <name evidence="1" type="ORF">CUJ84_Chr003592</name>
</gene>